<dbReference type="Gene3D" id="3.40.30.10">
    <property type="entry name" value="Glutaredoxin"/>
    <property type="match status" value="1"/>
</dbReference>
<dbReference type="AlphaFoldDB" id="S5YT56"/>
<feature type="binding site" evidence="3">
    <location>
        <position position="57"/>
    </location>
    <ligand>
        <name>Cu cation</name>
        <dbReference type="ChEBI" id="CHEBI:23378"/>
    </ligand>
</feature>
<name>S5YT56_PARAH</name>
<feature type="signal peptide" evidence="5">
    <location>
        <begin position="1"/>
        <end position="17"/>
    </location>
</feature>
<dbReference type="SUPFAM" id="SSF52833">
    <property type="entry name" value="Thioredoxin-like"/>
    <property type="match status" value="1"/>
</dbReference>
<dbReference type="InterPro" id="IPR036249">
    <property type="entry name" value="Thioredoxin-like_sf"/>
</dbReference>
<dbReference type="Pfam" id="PF02630">
    <property type="entry name" value="SCO1-SenC"/>
    <property type="match status" value="1"/>
</dbReference>
<dbReference type="eggNOG" id="COG1999">
    <property type="taxonomic scope" value="Bacteria"/>
</dbReference>
<feature type="binding site" evidence="3">
    <location>
        <position position="141"/>
    </location>
    <ligand>
        <name>Cu cation</name>
        <dbReference type="ChEBI" id="CHEBI:23378"/>
    </ligand>
</feature>
<dbReference type="HOGENOM" id="CLU_050131_3_1_5"/>
<evidence type="ECO:0000256" key="3">
    <source>
        <dbReference type="PIRSR" id="PIRSR603782-1"/>
    </source>
</evidence>
<dbReference type="STRING" id="1367847.JCM7686_1310"/>
<feature type="binding site" evidence="3">
    <location>
        <position position="53"/>
    </location>
    <ligand>
        <name>Cu cation</name>
        <dbReference type="ChEBI" id="CHEBI:23378"/>
    </ligand>
</feature>
<dbReference type="Proteomes" id="UP000015480">
    <property type="component" value="Chromosome"/>
</dbReference>
<dbReference type="PROSITE" id="PS51352">
    <property type="entry name" value="THIOREDOXIN_2"/>
    <property type="match status" value="1"/>
</dbReference>
<evidence type="ECO:0000256" key="1">
    <source>
        <dbReference type="ARBA" id="ARBA00010996"/>
    </source>
</evidence>
<accession>S5YT56</accession>
<keyword evidence="2 3" id="KW-0186">Copper</keyword>
<evidence type="ECO:0000313" key="8">
    <source>
        <dbReference type="Proteomes" id="UP000015480"/>
    </source>
</evidence>
<evidence type="ECO:0000256" key="2">
    <source>
        <dbReference type="ARBA" id="ARBA00023008"/>
    </source>
</evidence>
<feature type="disulfide bond" description="Redox-active" evidence="4">
    <location>
        <begin position="53"/>
        <end position="57"/>
    </location>
</feature>
<gene>
    <name evidence="7" type="ORF">JCM7686_1310</name>
</gene>
<keyword evidence="5" id="KW-0732">Signal</keyword>
<organism evidence="7 8">
    <name type="scientific">Paracoccus aminophilus JCM 7686</name>
    <dbReference type="NCBI Taxonomy" id="1367847"/>
    <lineage>
        <taxon>Bacteria</taxon>
        <taxon>Pseudomonadati</taxon>
        <taxon>Pseudomonadota</taxon>
        <taxon>Alphaproteobacteria</taxon>
        <taxon>Rhodobacterales</taxon>
        <taxon>Paracoccaceae</taxon>
        <taxon>Paracoccus</taxon>
    </lineage>
</organism>
<evidence type="ECO:0000256" key="4">
    <source>
        <dbReference type="PIRSR" id="PIRSR603782-2"/>
    </source>
</evidence>
<feature type="chain" id="PRO_5004534812" evidence="5">
    <location>
        <begin position="18"/>
        <end position="184"/>
    </location>
</feature>
<dbReference type="FunFam" id="3.40.30.10:FF:000013">
    <property type="entry name" value="Blast:Protein SCO1 homolog, mitochondrial"/>
    <property type="match status" value="1"/>
</dbReference>
<dbReference type="InterPro" id="IPR013766">
    <property type="entry name" value="Thioredoxin_domain"/>
</dbReference>
<dbReference type="CDD" id="cd02968">
    <property type="entry name" value="SCO"/>
    <property type="match status" value="1"/>
</dbReference>
<reference evidence="7 8" key="1">
    <citation type="journal article" date="2014" name="BMC Genomics">
        <title>Architecture and functions of a multipartite genome of the methylotrophic bacterium Paracoccus aminophilus JCM 7686, containing primary and secondary chromids.</title>
        <authorList>
            <person name="Dziewit L."/>
            <person name="Czarnecki J."/>
            <person name="Wibberg D."/>
            <person name="Radlinska M."/>
            <person name="Mrozek P."/>
            <person name="Szymczak M."/>
            <person name="Schluter A."/>
            <person name="Puhler A."/>
            <person name="Bartosik D."/>
        </authorList>
    </citation>
    <scope>NUCLEOTIDE SEQUENCE [LARGE SCALE GENOMIC DNA]</scope>
    <source>
        <strain evidence="7">JCM 7686</strain>
    </source>
</reference>
<sequence length="184" mass="20017">MIAALAFSLALAGAAPAQEIGADFSLPATDGRRLDPEALRGKPYLLFFGFTHCPEICPMALSEIALRLDELGLEGDRLTPIFVTVDPARDTLAHLRDYLGWFDPRLIGLSGSAAETEAIARSFRATYRKVPTEGGDYTMDHSAAIYLIDGAGEFFGHIDYRDPPESQLAALRALLAAEKDNHHD</sequence>
<keyword evidence="8" id="KW-1185">Reference proteome</keyword>
<comment type="similarity">
    <text evidence="1">Belongs to the SCO1/2 family.</text>
</comment>
<dbReference type="PATRIC" id="fig|1367847.3.peg.1278"/>
<dbReference type="EMBL" id="CP006650">
    <property type="protein sequence ID" value="AGT08411.1"/>
    <property type="molecule type" value="Genomic_DNA"/>
</dbReference>
<proteinExistence type="inferred from homology"/>
<evidence type="ECO:0000256" key="5">
    <source>
        <dbReference type="SAM" id="SignalP"/>
    </source>
</evidence>
<feature type="domain" description="Thioredoxin" evidence="6">
    <location>
        <begin position="15"/>
        <end position="176"/>
    </location>
</feature>
<dbReference type="InterPro" id="IPR003782">
    <property type="entry name" value="SCO1/SenC"/>
</dbReference>
<dbReference type="PANTHER" id="PTHR12151:SF25">
    <property type="entry name" value="LINALOOL DEHYDRATASE_ISOMERASE DOMAIN-CONTAINING PROTEIN"/>
    <property type="match status" value="1"/>
</dbReference>
<dbReference type="GO" id="GO:0046872">
    <property type="term" value="F:metal ion binding"/>
    <property type="evidence" value="ECO:0007669"/>
    <property type="project" value="UniProtKB-KW"/>
</dbReference>
<keyword evidence="3" id="KW-0479">Metal-binding</keyword>
<keyword evidence="4" id="KW-1015">Disulfide bond</keyword>
<protein>
    <submittedName>
        <fullName evidence="7">Electron transport protein SCO1/SenC</fullName>
    </submittedName>
</protein>
<dbReference type="KEGG" id="pami:JCM7686_1310"/>
<evidence type="ECO:0000313" key="7">
    <source>
        <dbReference type="EMBL" id="AGT08411.1"/>
    </source>
</evidence>
<dbReference type="PANTHER" id="PTHR12151">
    <property type="entry name" value="ELECTRON TRANSPORT PROTIN SCO1/SENC FAMILY MEMBER"/>
    <property type="match status" value="1"/>
</dbReference>
<evidence type="ECO:0000259" key="6">
    <source>
        <dbReference type="PROSITE" id="PS51352"/>
    </source>
</evidence>